<feature type="compositionally biased region" description="Gly residues" evidence="1">
    <location>
        <begin position="77"/>
        <end position="88"/>
    </location>
</feature>
<protein>
    <submittedName>
        <fullName evidence="2">Uncharacterized protein</fullName>
    </submittedName>
</protein>
<evidence type="ECO:0000256" key="1">
    <source>
        <dbReference type="SAM" id="MobiDB-lite"/>
    </source>
</evidence>
<reference evidence="2" key="2">
    <citation type="submission" date="2020-06" db="EMBL/GenBank/DDBJ databases">
        <authorList>
            <person name="Sheffer M."/>
        </authorList>
    </citation>
    <scope>NUCLEOTIDE SEQUENCE</scope>
</reference>
<gene>
    <name evidence="2" type="ORF">HNY73_022051</name>
</gene>
<evidence type="ECO:0000313" key="2">
    <source>
        <dbReference type="EMBL" id="KAF8763921.1"/>
    </source>
</evidence>
<dbReference type="EMBL" id="JABXBU010002231">
    <property type="protein sequence ID" value="KAF8763921.1"/>
    <property type="molecule type" value="Genomic_DNA"/>
</dbReference>
<organism evidence="2 3">
    <name type="scientific">Argiope bruennichi</name>
    <name type="common">Wasp spider</name>
    <name type="synonym">Aranea bruennichi</name>
    <dbReference type="NCBI Taxonomy" id="94029"/>
    <lineage>
        <taxon>Eukaryota</taxon>
        <taxon>Metazoa</taxon>
        <taxon>Ecdysozoa</taxon>
        <taxon>Arthropoda</taxon>
        <taxon>Chelicerata</taxon>
        <taxon>Arachnida</taxon>
        <taxon>Araneae</taxon>
        <taxon>Araneomorphae</taxon>
        <taxon>Entelegynae</taxon>
        <taxon>Araneoidea</taxon>
        <taxon>Araneidae</taxon>
        <taxon>Argiope</taxon>
    </lineage>
</organism>
<keyword evidence="3" id="KW-1185">Reference proteome</keyword>
<feature type="region of interest" description="Disordered" evidence="1">
    <location>
        <begin position="69"/>
        <end position="172"/>
    </location>
</feature>
<name>A0A8T0E1Z5_ARGBR</name>
<feature type="compositionally biased region" description="Basic and acidic residues" evidence="1">
    <location>
        <begin position="23"/>
        <end position="53"/>
    </location>
</feature>
<comment type="caution">
    <text evidence="2">The sequence shown here is derived from an EMBL/GenBank/DDBJ whole genome shotgun (WGS) entry which is preliminary data.</text>
</comment>
<reference evidence="2" key="1">
    <citation type="journal article" date="2020" name="bioRxiv">
        <title>Chromosome-level reference genome of the European wasp spider Argiope bruennichi: a resource for studies on range expansion and evolutionary adaptation.</title>
        <authorList>
            <person name="Sheffer M.M."/>
            <person name="Hoppe A."/>
            <person name="Krehenwinkel H."/>
            <person name="Uhl G."/>
            <person name="Kuss A.W."/>
            <person name="Jensen L."/>
            <person name="Jensen C."/>
            <person name="Gillespie R.G."/>
            <person name="Hoff K.J."/>
            <person name="Prost S."/>
        </authorList>
    </citation>
    <scope>NUCLEOTIDE SEQUENCE</scope>
</reference>
<evidence type="ECO:0000313" key="3">
    <source>
        <dbReference type="Proteomes" id="UP000807504"/>
    </source>
</evidence>
<proteinExistence type="predicted"/>
<accession>A0A8T0E1Z5</accession>
<sequence>MAGSSNRAAHGYSLKSARGEGGVLRRETENKKVRKWAEMGRAQKAENCEEGGRRERRCWIGYCQRKGVKPEGAGTRIVGGAGGGGIGKWGLLRQGKGGTGLGKEARAVRKRQQGGGTKRPERRGRPRRARQERSKGQATLRRGPEPGSGRAEEEQASGDGTWMNGVPDEDRN</sequence>
<feature type="region of interest" description="Disordered" evidence="1">
    <location>
        <begin position="1"/>
        <end position="53"/>
    </location>
</feature>
<dbReference type="AlphaFoldDB" id="A0A8T0E1Z5"/>
<dbReference type="Proteomes" id="UP000807504">
    <property type="component" value="Unassembled WGS sequence"/>
</dbReference>